<organism evidence="1 2">
    <name type="scientific">Erythrobacter sanguineus</name>
    <dbReference type="NCBI Taxonomy" id="198312"/>
    <lineage>
        <taxon>Bacteria</taxon>
        <taxon>Pseudomonadati</taxon>
        <taxon>Pseudomonadota</taxon>
        <taxon>Alphaproteobacteria</taxon>
        <taxon>Sphingomonadales</taxon>
        <taxon>Erythrobacteraceae</taxon>
        <taxon>Erythrobacter/Porphyrobacter group</taxon>
        <taxon>Erythrobacter</taxon>
    </lineage>
</organism>
<protein>
    <submittedName>
        <fullName evidence="1">Uncharacterized protein</fullName>
    </submittedName>
</protein>
<proteinExistence type="predicted"/>
<sequence length="255" mass="27294">MLFAPGMRPTCDAIRSFVSRQHAVSLSHDPTEDAALSLVVADGEHLRATEADAAPLWVELLRDGLTFDLHGLAPGAACGTPDIAHRFDLATTPDGDCFESLVIAPGPHLAGGGRSVPVLRAMLALARDLSLHFPDLAAVYWGPSRSAIGRRFFESVITAWLDGGAFPALGLTAFEESDDGALQSVGLAFWIGQELRIEPPLSIDKVAATRLGVRLINQLVIVGGIGESERIIAPDGTRLVMQASRNSRFVRVRRE</sequence>
<dbReference type="EMBL" id="FRDF01000002">
    <property type="protein sequence ID" value="SHN49373.1"/>
    <property type="molecule type" value="Genomic_DNA"/>
</dbReference>
<evidence type="ECO:0000313" key="1">
    <source>
        <dbReference type="EMBL" id="SHN49373.1"/>
    </source>
</evidence>
<dbReference type="STRING" id="198312.SAMN02745193_00325"/>
<accession>A0A1M7RSS8</accession>
<name>A0A1M7RSS8_9SPHN</name>
<gene>
    <name evidence="1" type="ORF">SAMN02745193_00325</name>
</gene>
<dbReference type="Proteomes" id="UP000184391">
    <property type="component" value="Unassembled WGS sequence"/>
</dbReference>
<keyword evidence="2" id="KW-1185">Reference proteome</keyword>
<reference evidence="2" key="1">
    <citation type="submission" date="2016-12" db="EMBL/GenBank/DDBJ databases">
        <authorList>
            <person name="Varghese N."/>
            <person name="Submissions S."/>
        </authorList>
    </citation>
    <scope>NUCLEOTIDE SEQUENCE [LARGE SCALE GENOMIC DNA]</scope>
    <source>
        <strain evidence="2">DSM 11032</strain>
    </source>
</reference>
<evidence type="ECO:0000313" key="2">
    <source>
        <dbReference type="Proteomes" id="UP000184391"/>
    </source>
</evidence>
<dbReference type="AlphaFoldDB" id="A0A1M7RSS8"/>